<organism evidence="1 2">
    <name type="scientific">Eumeta variegata</name>
    <name type="common">Bagworm moth</name>
    <name type="synonym">Eumeta japonica</name>
    <dbReference type="NCBI Taxonomy" id="151549"/>
    <lineage>
        <taxon>Eukaryota</taxon>
        <taxon>Metazoa</taxon>
        <taxon>Ecdysozoa</taxon>
        <taxon>Arthropoda</taxon>
        <taxon>Hexapoda</taxon>
        <taxon>Insecta</taxon>
        <taxon>Pterygota</taxon>
        <taxon>Neoptera</taxon>
        <taxon>Endopterygota</taxon>
        <taxon>Lepidoptera</taxon>
        <taxon>Glossata</taxon>
        <taxon>Ditrysia</taxon>
        <taxon>Tineoidea</taxon>
        <taxon>Psychidae</taxon>
        <taxon>Oiketicinae</taxon>
        <taxon>Eumeta</taxon>
    </lineage>
</organism>
<evidence type="ECO:0000313" key="1">
    <source>
        <dbReference type="EMBL" id="GBP89641.1"/>
    </source>
</evidence>
<dbReference type="AlphaFoldDB" id="A0A4C1ZL90"/>
<accession>A0A4C1ZL90</accession>
<dbReference type="EMBL" id="BGZK01002015">
    <property type="protein sequence ID" value="GBP89641.1"/>
    <property type="molecule type" value="Genomic_DNA"/>
</dbReference>
<name>A0A4C1ZL90_EUMVA</name>
<gene>
    <name evidence="1" type="ORF">EVAR_94460_1</name>
</gene>
<keyword evidence="2" id="KW-1185">Reference proteome</keyword>
<dbReference type="Proteomes" id="UP000299102">
    <property type="component" value="Unassembled WGS sequence"/>
</dbReference>
<proteinExistence type="predicted"/>
<sequence length="111" mass="12172">MTLKKRVYRTVMPFVPYVGARSLIEIKLSRTSNRARWKVPIKANATGEKQRARQQLGGTRTNRGTGTLAVCRPRVSANCAASVDSDCGFYTAYSRMLVSGIVTSLASLLFA</sequence>
<protein>
    <submittedName>
        <fullName evidence="1">Uncharacterized protein</fullName>
    </submittedName>
</protein>
<evidence type="ECO:0000313" key="2">
    <source>
        <dbReference type="Proteomes" id="UP000299102"/>
    </source>
</evidence>
<reference evidence="1 2" key="1">
    <citation type="journal article" date="2019" name="Commun. Biol.">
        <title>The bagworm genome reveals a unique fibroin gene that provides high tensile strength.</title>
        <authorList>
            <person name="Kono N."/>
            <person name="Nakamura H."/>
            <person name="Ohtoshi R."/>
            <person name="Tomita M."/>
            <person name="Numata K."/>
            <person name="Arakawa K."/>
        </authorList>
    </citation>
    <scope>NUCLEOTIDE SEQUENCE [LARGE SCALE GENOMIC DNA]</scope>
</reference>
<comment type="caution">
    <text evidence="1">The sequence shown here is derived from an EMBL/GenBank/DDBJ whole genome shotgun (WGS) entry which is preliminary data.</text>
</comment>